<sequence>MDRAHALPCPQPWRTTDGSPNPAGAPGGAATSVLTEGATGLLLPTRPTTLAAGVVLVLVGLLLAVPGGLLIAFGATLAVVAGVVLGLLGVLLLAAGVFALTRKQRDNGIVLTPEHVLLTWVRPVVQVPWSTITEVRPLSLRMGRAKTAPSQNYLGIAARDHAVTGERMRKVAVRFGPDLVAAVPMRTLDLDQLVVLHALRYYHANPHARTELTGADAVRRIETRELT</sequence>
<keyword evidence="2" id="KW-0472">Membrane</keyword>
<feature type="transmembrane region" description="Helical" evidence="2">
    <location>
        <begin position="79"/>
        <end position="100"/>
    </location>
</feature>
<feature type="compositionally biased region" description="Low complexity" evidence="1">
    <location>
        <begin position="18"/>
        <end position="30"/>
    </location>
</feature>
<keyword evidence="2" id="KW-0812">Transmembrane</keyword>
<evidence type="ECO:0000256" key="2">
    <source>
        <dbReference type="SAM" id="Phobius"/>
    </source>
</evidence>
<feature type="region of interest" description="Disordered" evidence="1">
    <location>
        <begin position="1"/>
        <end position="30"/>
    </location>
</feature>
<dbReference type="RefSeq" id="WP_253886865.1">
    <property type="nucleotide sequence ID" value="NZ_BAAAVB010000024.1"/>
</dbReference>
<feature type="transmembrane region" description="Helical" evidence="2">
    <location>
        <begin position="50"/>
        <end position="73"/>
    </location>
</feature>
<dbReference type="Proteomes" id="UP001205185">
    <property type="component" value="Unassembled WGS sequence"/>
</dbReference>
<proteinExistence type="predicted"/>
<reference evidence="3 4" key="1">
    <citation type="submission" date="2022-06" db="EMBL/GenBank/DDBJ databases">
        <title>Genomic Encyclopedia of Archaeal and Bacterial Type Strains, Phase II (KMG-II): from individual species to whole genera.</title>
        <authorList>
            <person name="Goeker M."/>
        </authorList>
    </citation>
    <scope>NUCLEOTIDE SEQUENCE [LARGE SCALE GENOMIC DNA]</scope>
    <source>
        <strain evidence="3 4">DSM 44255</strain>
    </source>
</reference>
<accession>A0ABT1IB88</accession>
<evidence type="ECO:0000256" key="1">
    <source>
        <dbReference type="SAM" id="MobiDB-lite"/>
    </source>
</evidence>
<evidence type="ECO:0008006" key="5">
    <source>
        <dbReference type="Google" id="ProtNLM"/>
    </source>
</evidence>
<evidence type="ECO:0000313" key="4">
    <source>
        <dbReference type="Proteomes" id="UP001205185"/>
    </source>
</evidence>
<comment type="caution">
    <text evidence="3">The sequence shown here is derived from an EMBL/GenBank/DDBJ whole genome shotgun (WGS) entry which is preliminary data.</text>
</comment>
<name>A0ABT1IB88_9PSEU</name>
<evidence type="ECO:0000313" key="3">
    <source>
        <dbReference type="EMBL" id="MCP2269904.1"/>
    </source>
</evidence>
<keyword evidence="4" id="KW-1185">Reference proteome</keyword>
<protein>
    <recommendedName>
        <fullName evidence="5">Integral membrane protein</fullName>
    </recommendedName>
</protein>
<keyword evidence="2" id="KW-1133">Transmembrane helix</keyword>
<organism evidence="3 4">
    <name type="scientific">Actinokineospora diospyrosa</name>
    <dbReference type="NCBI Taxonomy" id="103728"/>
    <lineage>
        <taxon>Bacteria</taxon>
        <taxon>Bacillati</taxon>
        <taxon>Actinomycetota</taxon>
        <taxon>Actinomycetes</taxon>
        <taxon>Pseudonocardiales</taxon>
        <taxon>Pseudonocardiaceae</taxon>
        <taxon>Actinokineospora</taxon>
    </lineage>
</organism>
<gene>
    <name evidence="3" type="ORF">LV75_002393</name>
</gene>
<dbReference type="EMBL" id="JAMTCO010000005">
    <property type="protein sequence ID" value="MCP2269904.1"/>
    <property type="molecule type" value="Genomic_DNA"/>
</dbReference>